<feature type="transmembrane region" description="Helical" evidence="2">
    <location>
        <begin position="7"/>
        <end position="25"/>
    </location>
</feature>
<dbReference type="EMBL" id="CP162599">
    <property type="protein sequence ID" value="XDK31332.1"/>
    <property type="molecule type" value="Genomic_DNA"/>
</dbReference>
<gene>
    <name evidence="3" type="ORF">AB4Y30_09805</name>
</gene>
<keyword evidence="2" id="KW-0472">Membrane</keyword>
<keyword evidence="2" id="KW-1133">Transmembrane helix</keyword>
<feature type="compositionally biased region" description="Basic residues" evidence="1">
    <location>
        <begin position="77"/>
        <end position="86"/>
    </location>
</feature>
<accession>A0AB39HIY2</accession>
<feature type="region of interest" description="Disordered" evidence="1">
    <location>
        <begin position="77"/>
        <end position="122"/>
    </location>
</feature>
<dbReference type="InterPro" id="IPR048110">
    <property type="entry name" value="SA1362/YqhP-like"/>
</dbReference>
<keyword evidence="2" id="KW-0812">Transmembrane</keyword>
<feature type="transmembrane region" description="Helical" evidence="2">
    <location>
        <begin position="31"/>
        <end position="49"/>
    </location>
</feature>
<reference evidence="3" key="1">
    <citation type="submission" date="2024-07" db="EMBL/GenBank/DDBJ databases">
        <title>Halotolerant mesophilic bacterium Ornithinibacillus sp. 4-3, sp. nov., isolated from soil.</title>
        <authorList>
            <person name="Sidarenka A.V."/>
            <person name="Guliayeva D.E."/>
            <person name="Leanovich S.I."/>
            <person name="Hileuskaya K.S."/>
            <person name="Akhremchuk A.E."/>
            <person name="Sikolenko M.A."/>
            <person name="Valentovich L.N."/>
        </authorList>
    </citation>
    <scope>NUCLEOTIDE SEQUENCE</scope>
    <source>
        <strain evidence="3">4-3</strain>
    </source>
</reference>
<name>A0AB39HIY2_9BACI</name>
<evidence type="ECO:0000313" key="3">
    <source>
        <dbReference type="EMBL" id="XDK31332.1"/>
    </source>
</evidence>
<evidence type="ECO:0000256" key="2">
    <source>
        <dbReference type="SAM" id="Phobius"/>
    </source>
</evidence>
<sequence length="122" mass="13878">MRNVFKIFTYVIIALAVIGLISQLTTNTVGFLISVSITIIIAAVIFIVIRQVMMPKGQQASEIKKYKQAVKASKKKYQQTKISHIKNVKDNRPTTHRKKPRRKATHLRVIDGNKSNKKPNVH</sequence>
<proteinExistence type="predicted"/>
<evidence type="ECO:0000256" key="1">
    <source>
        <dbReference type="SAM" id="MobiDB-lite"/>
    </source>
</evidence>
<protein>
    <submittedName>
        <fullName evidence="3">SA1362 family protein</fullName>
    </submittedName>
</protein>
<dbReference type="RefSeq" id="WP_368652060.1">
    <property type="nucleotide sequence ID" value="NZ_CP162599.1"/>
</dbReference>
<dbReference type="AlphaFoldDB" id="A0AB39HIY2"/>
<feature type="compositionally biased region" description="Basic residues" evidence="1">
    <location>
        <begin position="94"/>
        <end position="106"/>
    </location>
</feature>
<organism evidence="3">
    <name type="scientific">Ornithinibacillus sp. 4-3</name>
    <dbReference type="NCBI Taxonomy" id="3231488"/>
    <lineage>
        <taxon>Bacteria</taxon>
        <taxon>Bacillati</taxon>
        <taxon>Bacillota</taxon>
        <taxon>Bacilli</taxon>
        <taxon>Bacillales</taxon>
        <taxon>Bacillaceae</taxon>
        <taxon>Ornithinibacillus</taxon>
    </lineage>
</organism>
<dbReference type="NCBIfam" id="NF041554">
    <property type="entry name" value="SA1362_fam"/>
    <property type="match status" value="1"/>
</dbReference>